<dbReference type="OrthoDB" id="9775268at2"/>
<feature type="transmembrane region" description="Helical" evidence="6">
    <location>
        <begin position="379"/>
        <end position="398"/>
    </location>
</feature>
<dbReference type="InterPro" id="IPR011701">
    <property type="entry name" value="MFS"/>
</dbReference>
<feature type="domain" description="Major facilitator superfamily (MFS) profile" evidence="7">
    <location>
        <begin position="15"/>
        <end position="402"/>
    </location>
</feature>
<evidence type="ECO:0000259" key="7">
    <source>
        <dbReference type="PROSITE" id="PS50850"/>
    </source>
</evidence>
<dbReference type="SUPFAM" id="SSF103473">
    <property type="entry name" value="MFS general substrate transporter"/>
    <property type="match status" value="1"/>
</dbReference>
<feature type="transmembrane region" description="Helical" evidence="6">
    <location>
        <begin position="289"/>
        <end position="308"/>
    </location>
</feature>
<gene>
    <name evidence="8" type="ORF">FNU76_21760</name>
</gene>
<reference evidence="9" key="1">
    <citation type="submission" date="2019-07" db="EMBL/GenBank/DDBJ databases">
        <title>Chitinimonas sp. nov., isolated from Ny-Alesund, arctica soil.</title>
        <authorList>
            <person name="Xu Q."/>
            <person name="Peng F."/>
        </authorList>
    </citation>
    <scope>NUCLEOTIDE SEQUENCE [LARGE SCALE GENOMIC DNA]</scope>
    <source>
        <strain evidence="9">R3-44</strain>
    </source>
</reference>
<dbReference type="CDD" id="cd06173">
    <property type="entry name" value="MFS_MefA_like"/>
    <property type="match status" value="1"/>
</dbReference>
<dbReference type="GO" id="GO:0022857">
    <property type="term" value="F:transmembrane transporter activity"/>
    <property type="evidence" value="ECO:0007669"/>
    <property type="project" value="InterPro"/>
</dbReference>
<dbReference type="PANTHER" id="PTHR23513">
    <property type="entry name" value="INTEGRAL MEMBRANE EFFLUX PROTEIN-RELATED"/>
    <property type="match status" value="1"/>
</dbReference>
<feature type="transmembrane region" description="Helical" evidence="6">
    <location>
        <begin position="20"/>
        <end position="41"/>
    </location>
</feature>
<feature type="transmembrane region" description="Helical" evidence="6">
    <location>
        <begin position="228"/>
        <end position="246"/>
    </location>
</feature>
<keyword evidence="2" id="KW-1003">Cell membrane</keyword>
<feature type="transmembrane region" description="Helical" evidence="6">
    <location>
        <begin position="80"/>
        <end position="104"/>
    </location>
</feature>
<dbReference type="Gene3D" id="1.20.1250.20">
    <property type="entry name" value="MFS general substrate transporter like domains"/>
    <property type="match status" value="1"/>
</dbReference>
<feature type="transmembrane region" description="Helical" evidence="6">
    <location>
        <begin position="258"/>
        <end position="277"/>
    </location>
</feature>
<comment type="subcellular location">
    <subcellularLocation>
        <location evidence="1">Cell membrane</location>
        <topology evidence="1">Multi-pass membrane protein</topology>
    </subcellularLocation>
</comment>
<dbReference type="Pfam" id="PF07690">
    <property type="entry name" value="MFS_1"/>
    <property type="match status" value="2"/>
</dbReference>
<feature type="transmembrane region" description="Helical" evidence="6">
    <location>
        <begin position="47"/>
        <end position="68"/>
    </location>
</feature>
<dbReference type="PROSITE" id="PS50850">
    <property type="entry name" value="MFS"/>
    <property type="match status" value="1"/>
</dbReference>
<evidence type="ECO:0000313" key="9">
    <source>
        <dbReference type="Proteomes" id="UP000317550"/>
    </source>
</evidence>
<dbReference type="InterPro" id="IPR036259">
    <property type="entry name" value="MFS_trans_sf"/>
</dbReference>
<keyword evidence="3 6" id="KW-0812">Transmembrane</keyword>
<accession>A0A516SKT0</accession>
<dbReference type="KEGG" id="cari:FNU76_21760"/>
<dbReference type="InterPro" id="IPR020846">
    <property type="entry name" value="MFS_dom"/>
</dbReference>
<organism evidence="8 9">
    <name type="scientific">Chitinimonas arctica</name>
    <dbReference type="NCBI Taxonomy" id="2594795"/>
    <lineage>
        <taxon>Bacteria</taxon>
        <taxon>Pseudomonadati</taxon>
        <taxon>Pseudomonadota</taxon>
        <taxon>Betaproteobacteria</taxon>
        <taxon>Neisseriales</taxon>
        <taxon>Chitinibacteraceae</taxon>
        <taxon>Chitinimonas</taxon>
    </lineage>
</organism>
<evidence type="ECO:0000313" key="8">
    <source>
        <dbReference type="EMBL" id="QDQ28765.1"/>
    </source>
</evidence>
<evidence type="ECO:0000256" key="6">
    <source>
        <dbReference type="SAM" id="Phobius"/>
    </source>
</evidence>
<keyword evidence="4 6" id="KW-1133">Transmembrane helix</keyword>
<dbReference type="RefSeq" id="WP_144280148.1">
    <property type="nucleotide sequence ID" value="NZ_CP041730.1"/>
</dbReference>
<evidence type="ECO:0000256" key="1">
    <source>
        <dbReference type="ARBA" id="ARBA00004651"/>
    </source>
</evidence>
<feature type="transmembrane region" description="Helical" evidence="6">
    <location>
        <begin position="352"/>
        <end position="373"/>
    </location>
</feature>
<dbReference type="PANTHER" id="PTHR23513:SF6">
    <property type="entry name" value="MAJOR FACILITATOR SUPERFAMILY ASSOCIATED DOMAIN-CONTAINING PROTEIN"/>
    <property type="match status" value="1"/>
</dbReference>
<evidence type="ECO:0000256" key="2">
    <source>
        <dbReference type="ARBA" id="ARBA00022475"/>
    </source>
</evidence>
<dbReference type="PRINTS" id="PR01035">
    <property type="entry name" value="TCRTETA"/>
</dbReference>
<feature type="transmembrane region" description="Helical" evidence="6">
    <location>
        <begin position="110"/>
        <end position="131"/>
    </location>
</feature>
<dbReference type="GO" id="GO:0005886">
    <property type="term" value="C:plasma membrane"/>
    <property type="evidence" value="ECO:0007669"/>
    <property type="project" value="UniProtKB-SubCell"/>
</dbReference>
<sequence>MYSSTKARLKSVGKPFRALLASDVLMIMSLMVGHVAVPWWIAHEGGAAHLAIYGAMMAMVAFVSMPLLSPLGDRYPKRSLITVGLLMFVGEGLFMAALASLGFYHLGLLIALEAITVVAMSLILPASLSIAADLVEPHRLADAISLQKSAQAAGRLMGPALGGMMLAVSGTAGALWLHTGLVMLASMLAWRIPFIPKHPGKGGADRWWRDIRAGLSATWDVPIERGRIAINFLVMVFYAPGVGMLVPLKVQSLGLSGAWLGACEAALSLGMLGGFLGGSSWLAESLGRYRVVILAIMVEGLALALAGYTRQPLVLVFAFAMIGLGLSVVQLVGQTHRMLAIPEDFRSRMTSVGIMVAQIAGTLGPGIAGVTLLHFPIGPVYIVFGLAVFASAFGYFVIPRYREFLSLDHTAVIGWYGKQYPKAFGRGEVK</sequence>
<protein>
    <submittedName>
        <fullName evidence="8">MFS transporter</fullName>
    </submittedName>
</protein>
<evidence type="ECO:0000256" key="5">
    <source>
        <dbReference type="ARBA" id="ARBA00023136"/>
    </source>
</evidence>
<dbReference type="EMBL" id="CP041730">
    <property type="protein sequence ID" value="QDQ28765.1"/>
    <property type="molecule type" value="Genomic_DNA"/>
</dbReference>
<evidence type="ECO:0000256" key="4">
    <source>
        <dbReference type="ARBA" id="ARBA00022989"/>
    </source>
</evidence>
<evidence type="ECO:0000256" key="3">
    <source>
        <dbReference type="ARBA" id="ARBA00022692"/>
    </source>
</evidence>
<proteinExistence type="predicted"/>
<feature type="transmembrane region" description="Helical" evidence="6">
    <location>
        <begin position="314"/>
        <end position="332"/>
    </location>
</feature>
<dbReference type="AlphaFoldDB" id="A0A516SKT0"/>
<dbReference type="InterPro" id="IPR001958">
    <property type="entry name" value="Tet-R_TetA/multi-R_MdtG-like"/>
</dbReference>
<keyword evidence="5 6" id="KW-0472">Membrane</keyword>
<dbReference type="Proteomes" id="UP000317550">
    <property type="component" value="Chromosome"/>
</dbReference>
<keyword evidence="9" id="KW-1185">Reference proteome</keyword>
<name>A0A516SKT0_9NEIS</name>